<dbReference type="OMA" id="LIRCHSW"/>
<dbReference type="PANTHER" id="PTHR11481:SF12">
    <property type="entry name" value="HIGH AFFINITY IMMUNOGLOBULIN EPSILON RECEPTOR SUBUNIT ALPHA"/>
    <property type="match status" value="1"/>
</dbReference>
<dbReference type="GO" id="GO:0042092">
    <property type="term" value="P:type 2 immune response"/>
    <property type="evidence" value="ECO:0007669"/>
    <property type="project" value="Ensembl"/>
</dbReference>
<dbReference type="RefSeq" id="XP_020945256.1">
    <property type="nucleotide sequence ID" value="XM_021089597.1"/>
</dbReference>
<dbReference type="InterPro" id="IPR013783">
    <property type="entry name" value="Ig-like_fold"/>
</dbReference>
<dbReference type="GO" id="GO:0016064">
    <property type="term" value="P:immunoglobulin mediated immune response"/>
    <property type="evidence" value="ECO:0000318"/>
    <property type="project" value="GO_Central"/>
</dbReference>
<name>A0A4X1VX91_PIG</name>
<dbReference type="FunFam" id="2.60.40.10:FF:000217">
    <property type="entry name" value="High affinity immunoglobulin gamma Fc receptor I"/>
    <property type="match status" value="1"/>
</dbReference>
<proteinExistence type="predicted"/>
<keyword evidence="1" id="KW-0732">Signal</keyword>
<dbReference type="GeneTree" id="ENSGT01050000244808"/>
<accession>A0A4X1VX91</accession>
<dbReference type="PANTHER" id="PTHR11481">
    <property type="entry name" value="IMMUNOGLOBULIN FC RECEPTOR"/>
    <property type="match status" value="1"/>
</dbReference>
<protein>
    <submittedName>
        <fullName evidence="3">Fc epsilon receptor Ia</fullName>
    </submittedName>
</protein>
<dbReference type="GO" id="GO:0016068">
    <property type="term" value="P:type I hypersensitivity"/>
    <property type="evidence" value="ECO:0007669"/>
    <property type="project" value="Ensembl"/>
</dbReference>
<dbReference type="PaxDb" id="9823-ENSSSCP00000006836"/>
<evidence type="ECO:0000313" key="3">
    <source>
        <dbReference type="Ensembl" id="ENSSSCP00000028907.2"/>
    </source>
</evidence>
<dbReference type="Ensembl" id="ENSSSCT00000035996.3">
    <property type="protein sequence ID" value="ENSSSCP00000028907.2"/>
    <property type="gene ID" value="ENSSSCG00000006413.5"/>
</dbReference>
<dbReference type="SMART" id="SM00408">
    <property type="entry name" value="IGc2"/>
    <property type="match status" value="2"/>
</dbReference>
<dbReference type="GO" id="GO:0043303">
    <property type="term" value="P:mast cell degranulation"/>
    <property type="evidence" value="ECO:0007669"/>
    <property type="project" value="Ensembl"/>
</dbReference>
<dbReference type="STRING" id="9823.ENSSSCP00000028907"/>
<dbReference type="GO" id="GO:0007166">
    <property type="term" value="P:cell surface receptor signaling pathway"/>
    <property type="evidence" value="ECO:0000318"/>
    <property type="project" value="GO_Central"/>
</dbReference>
<gene>
    <name evidence="3" type="primary">FCER1A</name>
</gene>
<dbReference type="AlphaFoldDB" id="A0A4X1VX91"/>
<dbReference type="KEGG" id="ssc:100152827"/>
<dbReference type="SMR" id="A0A4X1VX91"/>
<dbReference type="CTD" id="2205"/>
<dbReference type="HOGENOM" id="CLU_023383_1_0_1"/>
<dbReference type="GO" id="GO:0043308">
    <property type="term" value="P:eosinophil degranulation"/>
    <property type="evidence" value="ECO:0007669"/>
    <property type="project" value="Ensembl"/>
</dbReference>
<evidence type="ECO:0000256" key="2">
    <source>
        <dbReference type="ARBA" id="ARBA00023157"/>
    </source>
</evidence>
<keyword evidence="2" id="KW-1015">Disulfide bond</keyword>
<dbReference type="GO" id="GO:0019768">
    <property type="term" value="F:high-affinity IgE receptor activity"/>
    <property type="evidence" value="ECO:0000318"/>
    <property type="project" value="GO_Central"/>
</dbReference>
<dbReference type="InterPro" id="IPR003599">
    <property type="entry name" value="Ig_sub"/>
</dbReference>
<reference evidence="4" key="1">
    <citation type="submission" date="2009-11" db="EMBL/GenBank/DDBJ databases">
        <authorList>
            <consortium name="Porcine genome sequencing project"/>
        </authorList>
    </citation>
    <scope>NUCLEOTIDE SEQUENCE [LARGE SCALE GENOMIC DNA]</scope>
    <source>
        <strain evidence="4">Duroc</strain>
    </source>
</reference>
<reference evidence="3" key="4">
    <citation type="submission" date="2025-09" db="UniProtKB">
        <authorList>
            <consortium name="Ensembl"/>
        </authorList>
    </citation>
    <scope>IDENTIFICATION</scope>
</reference>
<sequence>MSTPIGVPALLWIALLLFSPDGMAAVIQESQVSLNPPWNRIFRGENVTLTCIGNYSLENYPTNWTHNNKTLEVKTSSWDLKNAKPGDSGKYRCQSKDFTMSEPVHLEVISDWLLLQTSVPVVREGQSFLLRCHGWKNLNVYKVIYYKDGKALKYWYENHNLSITNAKREDSGSYWCTGIIQKIPKNSTTLTITIQTDSPSVPSNYYWLQLHIPLLVAILFVVDTGLLISTQQQFRFLLKIKKTRRGKKFTDPQPSSDPRTD</sequence>
<reference evidence="3" key="3">
    <citation type="submission" date="2025-08" db="UniProtKB">
        <authorList>
            <consortium name="Ensembl"/>
        </authorList>
    </citation>
    <scope>IDENTIFICATION</scope>
</reference>
<dbReference type="InterPro" id="IPR007110">
    <property type="entry name" value="Ig-like_dom"/>
</dbReference>
<keyword evidence="4" id="KW-1185">Reference proteome</keyword>
<dbReference type="InterPro" id="IPR036179">
    <property type="entry name" value="Ig-like_dom_sf"/>
</dbReference>
<dbReference type="SUPFAM" id="SSF48726">
    <property type="entry name" value="Immunoglobulin"/>
    <property type="match status" value="2"/>
</dbReference>
<dbReference type="CDD" id="cd05753">
    <property type="entry name" value="Ig2_FcgammaR_like"/>
    <property type="match status" value="1"/>
</dbReference>
<dbReference type="InterPro" id="IPR050488">
    <property type="entry name" value="Ig_Fc_receptor"/>
</dbReference>
<dbReference type="GO" id="GO:0009897">
    <property type="term" value="C:external side of plasma membrane"/>
    <property type="evidence" value="ECO:0000318"/>
    <property type="project" value="GO_Central"/>
</dbReference>
<dbReference type="Proteomes" id="UP000008227">
    <property type="component" value="Chromosome 4"/>
</dbReference>
<dbReference type="Pfam" id="PF13895">
    <property type="entry name" value="Ig_2"/>
    <property type="match status" value="2"/>
</dbReference>
<dbReference type="InterPro" id="IPR003598">
    <property type="entry name" value="Ig_sub2"/>
</dbReference>
<evidence type="ECO:0000256" key="1">
    <source>
        <dbReference type="ARBA" id="ARBA00022729"/>
    </source>
</evidence>
<dbReference type="GeneID" id="100152827"/>
<accession>K7GM19</accession>
<dbReference type="Gene3D" id="2.60.40.10">
    <property type="entry name" value="Immunoglobulins"/>
    <property type="match status" value="2"/>
</dbReference>
<reference evidence="3" key="2">
    <citation type="journal article" date="2020" name="Gigascience">
        <title>An improved pig reference genome sequence to enable pig genetics and genomics research.</title>
        <authorList>
            <person name="Warr A."/>
            <person name="Affara N."/>
            <person name="Aken B."/>
            <person name="Beiki H."/>
            <person name="Bickhart D.M."/>
            <person name="Billis K."/>
            <person name="Chow W."/>
            <person name="Eory L."/>
            <person name="Finlayson H.A."/>
            <person name="Flicek P."/>
            <person name="Giron C.G."/>
            <person name="Griffin D.K."/>
            <person name="Hall R."/>
            <person name="Hannum G."/>
            <person name="Hourlier T."/>
            <person name="Howe K."/>
            <person name="Hume D.A."/>
            <person name="Izuogu O."/>
            <person name="Kim K."/>
            <person name="Koren S."/>
            <person name="Liu H."/>
            <person name="Manchanda N."/>
            <person name="Martin F.J."/>
            <person name="Nonneman D.J."/>
            <person name="O'Connor R.E."/>
            <person name="Phillippy A.M."/>
            <person name="Rohrer G.A."/>
            <person name="Rosen B.D."/>
            <person name="Rund L.A."/>
            <person name="Sargent C.A."/>
            <person name="Schook L.B."/>
            <person name="Schroeder S.G."/>
            <person name="Schwartz A.S."/>
            <person name="Skinner B.M."/>
            <person name="Talbot R."/>
            <person name="Tseng E."/>
            <person name="Tuggle C.K."/>
            <person name="Watson M."/>
            <person name="Smith T.P.L."/>
            <person name="Archibald A.L."/>
        </authorList>
    </citation>
    <scope>NUCLEOTIDE SEQUENCE [LARGE SCALE GENOMIC DNA]</scope>
    <source>
        <strain evidence="3">Duroc</strain>
    </source>
</reference>
<dbReference type="PROSITE" id="PS50835">
    <property type="entry name" value="IG_LIKE"/>
    <property type="match status" value="2"/>
</dbReference>
<dbReference type="ExpressionAtlas" id="A0A4X1VX91">
    <property type="expression patterns" value="baseline and differential"/>
</dbReference>
<evidence type="ECO:0000313" key="4">
    <source>
        <dbReference type="Proteomes" id="UP000008227"/>
    </source>
</evidence>
<organism evidence="3 4">
    <name type="scientific">Sus scrofa</name>
    <name type="common">Pig</name>
    <dbReference type="NCBI Taxonomy" id="9823"/>
    <lineage>
        <taxon>Eukaryota</taxon>
        <taxon>Metazoa</taxon>
        <taxon>Chordata</taxon>
        <taxon>Craniata</taxon>
        <taxon>Vertebrata</taxon>
        <taxon>Euteleostomi</taxon>
        <taxon>Mammalia</taxon>
        <taxon>Eutheria</taxon>
        <taxon>Laurasiatheria</taxon>
        <taxon>Artiodactyla</taxon>
        <taxon>Suina</taxon>
        <taxon>Suidae</taxon>
        <taxon>Sus</taxon>
    </lineage>
</organism>
<dbReference type="SMART" id="SM00409">
    <property type="entry name" value="IG"/>
    <property type="match status" value="2"/>
</dbReference>
<dbReference type="GO" id="GO:0019863">
    <property type="term" value="F:IgE binding"/>
    <property type="evidence" value="ECO:0000318"/>
    <property type="project" value="GO_Central"/>
</dbReference>